<dbReference type="Gene3D" id="3.10.100.10">
    <property type="entry name" value="Mannose-Binding Protein A, subunit A"/>
    <property type="match status" value="2"/>
</dbReference>
<dbReference type="WBParaSite" id="Pan_g8511.t1">
    <property type="protein sequence ID" value="Pan_g8511.t1"/>
    <property type="gene ID" value="Pan_g8511"/>
</dbReference>
<feature type="region of interest" description="Disordered" evidence="1">
    <location>
        <begin position="492"/>
        <end position="529"/>
    </location>
</feature>
<dbReference type="Pfam" id="PF00092">
    <property type="entry name" value="VWA"/>
    <property type="match status" value="1"/>
</dbReference>
<dbReference type="InterPro" id="IPR002035">
    <property type="entry name" value="VWF_A"/>
</dbReference>
<evidence type="ECO:0000256" key="2">
    <source>
        <dbReference type="SAM" id="SignalP"/>
    </source>
</evidence>
<dbReference type="GO" id="GO:0009653">
    <property type="term" value="P:anatomical structure morphogenesis"/>
    <property type="evidence" value="ECO:0007669"/>
    <property type="project" value="TreeGrafter"/>
</dbReference>
<dbReference type="AlphaFoldDB" id="A0A7E4W932"/>
<dbReference type="PANTHER" id="PTHR47327">
    <property type="entry name" value="FI18240P1-RELATED"/>
    <property type="match status" value="1"/>
</dbReference>
<reference evidence="7" key="2">
    <citation type="submission" date="2020-10" db="UniProtKB">
        <authorList>
            <consortium name="WormBaseParasite"/>
        </authorList>
    </citation>
    <scope>IDENTIFICATION</scope>
</reference>
<evidence type="ECO:0000256" key="1">
    <source>
        <dbReference type="SAM" id="MobiDB-lite"/>
    </source>
</evidence>
<dbReference type="InterPro" id="IPR001304">
    <property type="entry name" value="C-type_lectin-like"/>
</dbReference>
<accession>A0A7E4W932</accession>
<dbReference type="PROSITE" id="PS50948">
    <property type="entry name" value="PAN"/>
    <property type="match status" value="2"/>
</dbReference>
<evidence type="ECO:0000259" key="5">
    <source>
        <dbReference type="PROSITE" id="PS50948"/>
    </source>
</evidence>
<feature type="domain" description="Apple" evidence="5">
    <location>
        <begin position="95"/>
        <end position="179"/>
    </location>
</feature>
<proteinExistence type="predicted"/>
<dbReference type="SUPFAM" id="SSF56436">
    <property type="entry name" value="C-type lectin-like"/>
    <property type="match status" value="2"/>
</dbReference>
<name>A0A7E4W932_PANRE</name>
<evidence type="ECO:0000259" key="4">
    <source>
        <dbReference type="PROSITE" id="PS50234"/>
    </source>
</evidence>
<dbReference type="InterPro" id="IPR052774">
    <property type="entry name" value="Celegans_DevNeuronal_Protein"/>
</dbReference>
<dbReference type="PROSITE" id="PS50041">
    <property type="entry name" value="C_TYPE_LECTIN_2"/>
    <property type="match status" value="1"/>
</dbReference>
<feature type="domain" description="C-type lectin" evidence="3">
    <location>
        <begin position="620"/>
        <end position="682"/>
    </location>
</feature>
<dbReference type="CDD" id="cd00037">
    <property type="entry name" value="CLECT"/>
    <property type="match status" value="1"/>
</dbReference>
<dbReference type="PANTHER" id="PTHR47327:SF1">
    <property type="entry name" value="RE15579P"/>
    <property type="match status" value="1"/>
</dbReference>
<dbReference type="SUPFAM" id="SSF57414">
    <property type="entry name" value="Hairpin loop containing domain-like"/>
    <property type="match status" value="2"/>
</dbReference>
<dbReference type="Pfam" id="PF00024">
    <property type="entry name" value="PAN_1"/>
    <property type="match status" value="2"/>
</dbReference>
<evidence type="ECO:0000313" key="6">
    <source>
        <dbReference type="Proteomes" id="UP000492821"/>
    </source>
</evidence>
<dbReference type="Gene3D" id="3.50.4.10">
    <property type="entry name" value="Hepatocyte Growth Factor"/>
    <property type="match status" value="2"/>
</dbReference>
<feature type="chain" id="PRO_5028955296" evidence="2">
    <location>
        <begin position="21"/>
        <end position="794"/>
    </location>
</feature>
<feature type="domain" description="VWFA" evidence="4">
    <location>
        <begin position="313"/>
        <end position="487"/>
    </location>
</feature>
<evidence type="ECO:0000313" key="7">
    <source>
        <dbReference type="WBParaSite" id="Pan_g8511.t1"/>
    </source>
</evidence>
<reference evidence="6" key="1">
    <citation type="journal article" date="2013" name="Genetics">
        <title>The draft genome and transcriptome of Panagrellus redivivus are shaped by the harsh demands of a free-living lifestyle.</title>
        <authorList>
            <person name="Srinivasan J."/>
            <person name="Dillman A.R."/>
            <person name="Macchietto M.G."/>
            <person name="Heikkinen L."/>
            <person name="Lakso M."/>
            <person name="Fracchia K.M."/>
            <person name="Antoshechkin I."/>
            <person name="Mortazavi A."/>
            <person name="Wong G."/>
            <person name="Sternberg P.W."/>
        </authorList>
    </citation>
    <scope>NUCLEOTIDE SEQUENCE [LARGE SCALE GENOMIC DNA]</scope>
    <source>
        <strain evidence="6">MT8872</strain>
    </source>
</reference>
<dbReference type="Gene3D" id="3.40.50.410">
    <property type="entry name" value="von Willebrand factor, type A domain"/>
    <property type="match status" value="1"/>
</dbReference>
<dbReference type="PROSITE" id="PS50234">
    <property type="entry name" value="VWFA"/>
    <property type="match status" value="1"/>
</dbReference>
<sequence>MKPQLPIVVLLFFKFIQIRCIVCPTGWTYFDDRCWFKSAHNLTWSDASAECHDRYGAALATVKSERDSAFIGRLKTAVESGLRFFDQADPHFMECFSKIPNSALLGSSVMSPSNVKTAEQCVEECANSADRYDQACVSALWYRESKECVLNDKTRNDTDAVFIQDPEVSANIDYYEKICDVYTEDESATETPNETSGREIGSGIPRRKGEMTGVRTCFNKFKHSSLVGFVDRIHDNVTERECLSKCWRCSDCLGKEGEQCKSVTYYPEVKQCILAAASRRNNPEFFDNAEPAAVFFDRRRECLFEMCEDQEIDLVFAIDGSACMNHWGFNRSLELIDAIVTSIHETTEFWRVTVVQVGTEGPAVVEINRISFDTLDDFRRSLATIGWRRSPGHRLGDSLVDVADLAMRYAMSGETDFVWMLTLTNGFSDDKLEDFELLKRQNKFTSFALGVGSELEFVNLQKIATSAEHLIHAQELKKVVNDVSSKLCQRVTPALPPAATPTPTLGSDSETESSEGNETPKLRNSDNEFVSARDAIKPGKWVIHDETFMAEAASHGIASGIKTKIVPSTIAFMSMDGSRSSVPSKFDKKKKDFDNSRRKDLFISVLDEEEDDDEPSETAWIGLRRGELGELEWSDGSSMDEYEANLAKHLDVGLDIGDCVQWDSVKGWLLADCTSRMQFVCNFKPTQTLNEKLSHDFDHVLPFATNHLTSFETDFLDTLEIPNVNQNSPSAEVETDESSSNEEPEPFDGITNTLENMSPIFKENKKDSSHLIGRTPANIDFNDLKLDEVFAPLG</sequence>
<feature type="compositionally biased region" description="Acidic residues" evidence="1">
    <location>
        <begin position="733"/>
        <end position="746"/>
    </location>
</feature>
<feature type="domain" description="Apple" evidence="5">
    <location>
        <begin position="217"/>
        <end position="302"/>
    </location>
</feature>
<dbReference type="SMART" id="SM00473">
    <property type="entry name" value="PAN_AP"/>
    <property type="match status" value="2"/>
</dbReference>
<dbReference type="Proteomes" id="UP000492821">
    <property type="component" value="Unassembled WGS sequence"/>
</dbReference>
<feature type="region of interest" description="Disordered" evidence="1">
    <location>
        <begin position="185"/>
        <end position="208"/>
    </location>
</feature>
<protein>
    <submittedName>
        <fullName evidence="7">C-type lectin</fullName>
    </submittedName>
</protein>
<keyword evidence="2" id="KW-0732">Signal</keyword>
<dbReference type="InterPro" id="IPR016186">
    <property type="entry name" value="C-type_lectin-like/link_sf"/>
</dbReference>
<dbReference type="InterPro" id="IPR003609">
    <property type="entry name" value="Pan_app"/>
</dbReference>
<dbReference type="CDD" id="cd01099">
    <property type="entry name" value="PAN_AP_HGF"/>
    <property type="match status" value="2"/>
</dbReference>
<dbReference type="SUPFAM" id="SSF53300">
    <property type="entry name" value="vWA-like"/>
    <property type="match status" value="1"/>
</dbReference>
<dbReference type="SMART" id="SM00327">
    <property type="entry name" value="VWA"/>
    <property type="match status" value="1"/>
</dbReference>
<organism evidence="6 7">
    <name type="scientific">Panagrellus redivivus</name>
    <name type="common">Microworm</name>
    <dbReference type="NCBI Taxonomy" id="6233"/>
    <lineage>
        <taxon>Eukaryota</taxon>
        <taxon>Metazoa</taxon>
        <taxon>Ecdysozoa</taxon>
        <taxon>Nematoda</taxon>
        <taxon>Chromadorea</taxon>
        <taxon>Rhabditida</taxon>
        <taxon>Tylenchina</taxon>
        <taxon>Panagrolaimomorpha</taxon>
        <taxon>Panagrolaimoidea</taxon>
        <taxon>Panagrolaimidae</taxon>
        <taxon>Panagrellus</taxon>
    </lineage>
</organism>
<keyword evidence="6" id="KW-1185">Reference proteome</keyword>
<feature type="region of interest" description="Disordered" evidence="1">
    <location>
        <begin position="722"/>
        <end position="753"/>
    </location>
</feature>
<dbReference type="InterPro" id="IPR016187">
    <property type="entry name" value="CTDL_fold"/>
</dbReference>
<feature type="signal peptide" evidence="2">
    <location>
        <begin position="1"/>
        <end position="20"/>
    </location>
</feature>
<evidence type="ECO:0000259" key="3">
    <source>
        <dbReference type="PROSITE" id="PS50041"/>
    </source>
</evidence>
<dbReference type="InterPro" id="IPR036465">
    <property type="entry name" value="vWFA_dom_sf"/>
</dbReference>